<accession>A0A0S4J633</accession>
<protein>
    <submittedName>
        <fullName evidence="2">Uncharacterized protein</fullName>
    </submittedName>
</protein>
<feature type="region of interest" description="Disordered" evidence="1">
    <location>
        <begin position="309"/>
        <end position="377"/>
    </location>
</feature>
<dbReference type="OrthoDB" id="238752at2759"/>
<sequence length="412" mass="45632">MTQGRFDTTHNCRPPGWDSRRHWTNWHHDAPCSQDHKERESCPFHDVRAGGQFQYEYWGSGVGGHLVEPDRLNKRSDARHMIHGLGRSAGATSGGAIPTNTEAGAPQESLKRSVDGRPWSHVPRLRNGMFSTPPYIPQGPGGKKSKALPSLRPFTSGSKAVPFMCRPIAHSSNPYDDSIDRGRIHHMKGDHCPRTFEPHTQHIPCPEPDAASRPHEGPFYAGKAPGLTFGGPLTVEPEPYGYMGLKNGKRPFMSWHTHSKFSMPVDAPWSTGKTTAEPIKGGGVDCTLGSVPAVVNQNRPITIGKENALQAIPPRPPAAQFRQQSESNSQRSFEEQRLNDDVQSSEVKRSLQGSHVKDQKRGIVFHSAPQKGSAKFSEQLRMEVDAQARITTFEEKSLTAQLRSREITLSRK</sequence>
<organism evidence="2 3">
    <name type="scientific">Bodo saltans</name>
    <name type="common">Flagellated protozoan</name>
    <dbReference type="NCBI Taxonomy" id="75058"/>
    <lineage>
        <taxon>Eukaryota</taxon>
        <taxon>Discoba</taxon>
        <taxon>Euglenozoa</taxon>
        <taxon>Kinetoplastea</taxon>
        <taxon>Metakinetoplastina</taxon>
        <taxon>Eubodonida</taxon>
        <taxon>Bodonidae</taxon>
        <taxon>Bodo</taxon>
    </lineage>
</organism>
<dbReference type="VEuPathDB" id="TriTrypDB:BSAL_88965"/>
<dbReference type="EMBL" id="CYKH01001131">
    <property type="protein sequence ID" value="CUG84796.1"/>
    <property type="molecule type" value="Genomic_DNA"/>
</dbReference>
<reference evidence="3" key="1">
    <citation type="submission" date="2015-09" db="EMBL/GenBank/DDBJ databases">
        <authorList>
            <consortium name="Pathogen Informatics"/>
        </authorList>
    </citation>
    <scope>NUCLEOTIDE SEQUENCE [LARGE SCALE GENOMIC DNA]</scope>
    <source>
        <strain evidence="3">Lake Konstanz</strain>
    </source>
</reference>
<feature type="compositionally biased region" description="Low complexity" evidence="1">
    <location>
        <begin position="309"/>
        <end position="324"/>
    </location>
</feature>
<evidence type="ECO:0000313" key="2">
    <source>
        <dbReference type="EMBL" id="CUG84796.1"/>
    </source>
</evidence>
<keyword evidence="3" id="KW-1185">Reference proteome</keyword>
<name>A0A0S4J633_BODSA</name>
<gene>
    <name evidence="2" type="ORF">BSAL_88965</name>
</gene>
<dbReference type="Proteomes" id="UP000051952">
    <property type="component" value="Unassembled WGS sequence"/>
</dbReference>
<dbReference type="OMA" id="HPFRTWH"/>
<evidence type="ECO:0000313" key="3">
    <source>
        <dbReference type="Proteomes" id="UP000051952"/>
    </source>
</evidence>
<feature type="region of interest" description="Disordered" evidence="1">
    <location>
        <begin position="86"/>
        <end position="146"/>
    </location>
</feature>
<proteinExistence type="predicted"/>
<evidence type="ECO:0000256" key="1">
    <source>
        <dbReference type="SAM" id="MobiDB-lite"/>
    </source>
</evidence>
<dbReference type="AlphaFoldDB" id="A0A0S4J633"/>